<name>A0A6H9WM67_9MICO</name>
<sequence length="167" mass="16570">MSAAFQVVLEWGVRGLEATAAHVTIVAAAVPSIRADAIVALAGERAAARSGEGTAGIVLRADLGTAVDAARAAYEAQLALAERASIAIIAVGGEWPSEESSGSASGGRDGVLRPMAGDELVAGAVVDALCEFGIDFHTPACAIAAAAYATLRGAATSIVRAEAASRP</sequence>
<dbReference type="Proteomes" id="UP000431744">
    <property type="component" value="Unassembled WGS sequence"/>
</dbReference>
<protein>
    <submittedName>
        <fullName evidence="1">Uncharacterized protein</fullName>
    </submittedName>
</protein>
<organism evidence="1 2">
    <name type="scientific">Pseudoclavibacter endophyticus</name>
    <dbReference type="NCBI Taxonomy" id="1778590"/>
    <lineage>
        <taxon>Bacteria</taxon>
        <taxon>Bacillati</taxon>
        <taxon>Actinomycetota</taxon>
        <taxon>Actinomycetes</taxon>
        <taxon>Micrococcales</taxon>
        <taxon>Microbacteriaceae</taxon>
        <taxon>Pseudoclavibacter</taxon>
    </lineage>
</organism>
<keyword evidence="2" id="KW-1185">Reference proteome</keyword>
<evidence type="ECO:0000313" key="1">
    <source>
        <dbReference type="EMBL" id="KAB1648911.1"/>
    </source>
</evidence>
<dbReference type="EMBL" id="WBJY01000001">
    <property type="protein sequence ID" value="KAB1648911.1"/>
    <property type="molecule type" value="Genomic_DNA"/>
</dbReference>
<reference evidence="1 2" key="1">
    <citation type="submission" date="2019-09" db="EMBL/GenBank/DDBJ databases">
        <title>Phylogeny of genus Pseudoclavibacter and closely related genus.</title>
        <authorList>
            <person name="Li Y."/>
        </authorList>
    </citation>
    <scope>NUCLEOTIDE SEQUENCE [LARGE SCALE GENOMIC DNA]</scope>
    <source>
        <strain evidence="1 2">EGI 60007</strain>
    </source>
</reference>
<dbReference type="RefSeq" id="WP_158027465.1">
    <property type="nucleotide sequence ID" value="NZ_BMHG01000001.1"/>
</dbReference>
<proteinExistence type="predicted"/>
<comment type="caution">
    <text evidence="1">The sequence shown here is derived from an EMBL/GenBank/DDBJ whole genome shotgun (WGS) entry which is preliminary data.</text>
</comment>
<accession>A0A6H9WM67</accession>
<gene>
    <name evidence="1" type="ORF">F8O04_00985</name>
</gene>
<evidence type="ECO:0000313" key="2">
    <source>
        <dbReference type="Proteomes" id="UP000431744"/>
    </source>
</evidence>
<dbReference type="OrthoDB" id="8588453at2"/>
<dbReference type="AlphaFoldDB" id="A0A6H9WM67"/>